<comment type="caution">
    <text evidence="1">The sequence shown here is derived from an EMBL/GenBank/DDBJ whole genome shotgun (WGS) entry which is preliminary data.</text>
</comment>
<name>L9VEL6_HALVD</name>
<dbReference type="PATRIC" id="fig|309800.29.peg.936"/>
<dbReference type="EMBL" id="AOHU01000036">
    <property type="protein sequence ID" value="ELY34803.1"/>
    <property type="molecule type" value="Genomic_DNA"/>
</dbReference>
<reference evidence="2" key="1">
    <citation type="submission" date="2012-11" db="EMBL/GenBank/DDBJ databases">
        <authorList>
            <person name="Becker E.A."/>
            <person name="Seitzer P."/>
            <person name="Tritt A."/>
            <person name="Larsen D."/>
            <person name="Yao A."/>
            <person name="Wu D."/>
            <person name="Darling A."/>
            <person name="Eisen J.A."/>
            <person name="Facciotti M.T."/>
        </authorList>
    </citation>
    <scope>NUCLEOTIDE SEQUENCE [LARGE SCALE GENOMIC DNA]</scope>
    <source>
        <strain evidence="2">ATCC 29605 / DSM 3757 / JCM 8879 / NBRC 14742 / NCIMB 2012 / VKM B-1768 / DS2</strain>
    </source>
</reference>
<proteinExistence type="predicted"/>
<protein>
    <submittedName>
        <fullName evidence="1">Molybdopterin guanin biosynthesis protein A</fullName>
    </submittedName>
</protein>
<gene>
    <name evidence="1" type="ORF">C498_04815</name>
</gene>
<sequence length="39" mass="4359">MSALDVTVLDDREVEAHAGTHAFHNVNSFDDLRALTPHR</sequence>
<dbReference type="Proteomes" id="UP000011532">
    <property type="component" value="Unassembled WGS sequence"/>
</dbReference>
<organism evidence="1 2">
    <name type="scientific">Haloferax volcanii (strain ATCC 29605 / DSM 3757 / JCM 8879 / NBRC 14742 / NCIMB 2012 / VKM B-1768 / DS2)</name>
    <name type="common">Halobacterium volcanii</name>
    <dbReference type="NCBI Taxonomy" id="309800"/>
    <lineage>
        <taxon>Archaea</taxon>
        <taxon>Methanobacteriati</taxon>
        <taxon>Methanobacteriota</taxon>
        <taxon>Stenosarchaea group</taxon>
        <taxon>Halobacteria</taxon>
        <taxon>Halobacteriales</taxon>
        <taxon>Haloferacaceae</taxon>
        <taxon>Haloferax</taxon>
    </lineage>
</organism>
<reference evidence="1 2" key="2">
    <citation type="journal article" date="2014" name="PLoS Genet.">
        <title>Phylogenetically driven sequencing of extremely halophilic archaea reveals strategies for static and dynamic osmo-response.</title>
        <authorList>
            <person name="Becker E.A."/>
            <person name="Seitzer P.M."/>
            <person name="Tritt A."/>
            <person name="Larsen D."/>
            <person name="Krusor M."/>
            <person name="Yao A.I."/>
            <person name="Wu D."/>
            <person name="Madern D."/>
            <person name="Eisen J.A."/>
            <person name="Darling A.E."/>
            <person name="Facciotti M.T."/>
        </authorList>
    </citation>
    <scope>NUCLEOTIDE SEQUENCE [LARGE SCALE GENOMIC DNA]</scope>
    <source>
        <strain evidence="2">ATCC 29605 / DSM 3757 / JCM 8879 / NBRC 14742 / NCIMB 2012 / VKM B-1768 / DS2</strain>
    </source>
</reference>
<evidence type="ECO:0000313" key="1">
    <source>
        <dbReference type="EMBL" id="ELY34803.1"/>
    </source>
</evidence>
<evidence type="ECO:0000313" key="2">
    <source>
        <dbReference type="Proteomes" id="UP000011532"/>
    </source>
</evidence>
<dbReference type="AlphaFoldDB" id="L9VEL6"/>
<accession>L9VEL6</accession>